<evidence type="ECO:0000256" key="5">
    <source>
        <dbReference type="SAM" id="SignalP"/>
    </source>
</evidence>
<comment type="cofactor">
    <cofactor evidence="3">
        <name>Zn(2+)</name>
        <dbReference type="ChEBI" id="CHEBI:29105"/>
    </cofactor>
    <text evidence="3">Binds 2 Zn(2+) ions.</text>
</comment>
<evidence type="ECO:0000256" key="3">
    <source>
        <dbReference type="PIRSR" id="PIRSR601952-2"/>
    </source>
</evidence>
<gene>
    <name evidence="7" type="ORF">BIV18_06575</name>
</gene>
<keyword evidence="3" id="KW-0479">Metal-binding</keyword>
<feature type="binding site" evidence="3">
    <location>
        <position position="275"/>
    </location>
    <ligand>
        <name>Zn(2+)</name>
        <dbReference type="ChEBI" id="CHEBI:29105"/>
        <label>2</label>
    </ligand>
</feature>
<evidence type="ECO:0000256" key="1">
    <source>
        <dbReference type="ARBA" id="ARBA00022553"/>
    </source>
</evidence>
<feature type="binding site" evidence="3">
    <location>
        <position position="317"/>
    </location>
    <ligand>
        <name>Zn(2+)</name>
        <dbReference type="ChEBI" id="CHEBI:29105"/>
        <label>2</label>
    </ligand>
</feature>
<feature type="binding site" evidence="3">
    <location>
        <position position="318"/>
    </location>
    <ligand>
        <name>Zn(2+)</name>
        <dbReference type="ChEBI" id="CHEBI:29105"/>
        <label>2</label>
    </ligand>
</feature>
<evidence type="ECO:0000313" key="8">
    <source>
        <dbReference type="Proteomes" id="UP000187166"/>
    </source>
</evidence>
<feature type="binding site" evidence="3">
    <location>
        <position position="279"/>
    </location>
    <ligand>
        <name>Zn(2+)</name>
        <dbReference type="ChEBI" id="CHEBI:29105"/>
        <label>2</label>
    </ligand>
</feature>
<proteinExistence type="inferred from homology"/>
<dbReference type="InterPro" id="IPR017850">
    <property type="entry name" value="Alkaline_phosphatase_core_sf"/>
</dbReference>
<dbReference type="Pfam" id="PF00245">
    <property type="entry name" value="Alk_phosphatase"/>
    <property type="match status" value="1"/>
</dbReference>
<evidence type="ECO:0000313" key="7">
    <source>
        <dbReference type="EMBL" id="OLR65200.1"/>
    </source>
</evidence>
<feature type="binding site" evidence="3">
    <location>
        <position position="415"/>
    </location>
    <ligand>
        <name>Zn(2+)</name>
        <dbReference type="ChEBI" id="CHEBI:29105"/>
        <label>2</label>
    </ligand>
</feature>
<evidence type="ECO:0000256" key="2">
    <source>
        <dbReference type="PIRSR" id="PIRSR601952-1"/>
    </source>
</evidence>
<reference evidence="7 8" key="1">
    <citation type="journal article" date="2016" name="Appl. Environ. Microbiol.">
        <title>Function and Phylogeny of Bacterial Butyryl Coenzyme A:Acetate Transferases and Their Diversity in the Proximal Colon of Swine.</title>
        <authorList>
            <person name="Trachsel J."/>
            <person name="Bayles D.O."/>
            <person name="Looft T."/>
            <person name="Levine U.Y."/>
            <person name="Allen H.K."/>
        </authorList>
    </citation>
    <scope>NUCLEOTIDE SEQUENCE [LARGE SCALE GENOMIC DNA]</scope>
    <source>
        <strain evidence="7 8">35-6-1</strain>
    </source>
</reference>
<feature type="domain" description="Copper amine oxidase-like N-terminal" evidence="6">
    <location>
        <begin position="461"/>
        <end position="534"/>
    </location>
</feature>
<dbReference type="GO" id="GO:0046872">
    <property type="term" value="F:metal ion binding"/>
    <property type="evidence" value="ECO:0007669"/>
    <property type="project" value="UniProtKB-KW"/>
</dbReference>
<feature type="binding site" evidence="3">
    <location>
        <position position="270"/>
    </location>
    <ligand>
        <name>Mg(2+)</name>
        <dbReference type="ChEBI" id="CHEBI:18420"/>
    </ligand>
</feature>
<dbReference type="Gene3D" id="3.40.720.10">
    <property type="entry name" value="Alkaline Phosphatase, subunit A"/>
    <property type="match status" value="1"/>
</dbReference>
<feature type="signal peptide" evidence="5">
    <location>
        <begin position="1"/>
        <end position="24"/>
    </location>
</feature>
<dbReference type="PRINTS" id="PR00113">
    <property type="entry name" value="ALKPHPHTASE"/>
</dbReference>
<dbReference type="PANTHER" id="PTHR11596">
    <property type="entry name" value="ALKALINE PHOSPHATASE"/>
    <property type="match status" value="1"/>
</dbReference>
<dbReference type="GO" id="GO:0004035">
    <property type="term" value="F:alkaline phosphatase activity"/>
    <property type="evidence" value="ECO:0007669"/>
    <property type="project" value="TreeGrafter"/>
</dbReference>
<dbReference type="SUPFAM" id="SSF55383">
    <property type="entry name" value="Copper amine oxidase, domain N"/>
    <property type="match status" value="1"/>
</dbReference>
<comment type="caution">
    <text evidence="7">The sequence shown here is derived from an EMBL/GenBank/DDBJ whole genome shotgun (WGS) entry which is preliminary data.</text>
</comment>
<comment type="cofactor">
    <cofactor evidence="3">
        <name>Mg(2+)</name>
        <dbReference type="ChEBI" id="CHEBI:18420"/>
    </cofactor>
    <text evidence="3">Binds 1 Mg(2+) ion.</text>
</comment>
<protein>
    <submittedName>
        <fullName evidence="7">Alkaline phosphatase</fullName>
    </submittedName>
</protein>
<dbReference type="AlphaFoldDB" id="A0A1U7M0J8"/>
<organism evidence="7 8">
    <name type="scientific">Peptoniphilus porci</name>
    <dbReference type="NCBI Taxonomy" id="2652280"/>
    <lineage>
        <taxon>Bacteria</taxon>
        <taxon>Bacillati</taxon>
        <taxon>Bacillota</taxon>
        <taxon>Tissierellia</taxon>
        <taxon>Tissierellales</taxon>
        <taxon>Peptoniphilaceae</taxon>
        <taxon>Peptoniphilus</taxon>
    </lineage>
</organism>
<keyword evidence="3" id="KW-0862">Zinc</keyword>
<keyword evidence="5" id="KW-0732">Signal</keyword>
<dbReference type="STRING" id="1465756.BIV18_06575"/>
<dbReference type="SMART" id="SM00098">
    <property type="entry name" value="alkPPc"/>
    <property type="match status" value="1"/>
</dbReference>
<feature type="binding site" evidence="3">
    <location>
        <position position="41"/>
    </location>
    <ligand>
        <name>Zn(2+)</name>
        <dbReference type="ChEBI" id="CHEBI:29105"/>
        <label>2</label>
    </ligand>
</feature>
<dbReference type="Pfam" id="PF07833">
    <property type="entry name" value="Cu_amine_oxidN1"/>
    <property type="match status" value="1"/>
</dbReference>
<dbReference type="InterPro" id="IPR036582">
    <property type="entry name" value="Mao_N_sf"/>
</dbReference>
<sequence>MKRLKKILAATLVVATLVPSFVFADKKDYGSAKNVIIMIPDGMSVEALTTARWMTEDKKFVMDDLATGLVRTNNSNTPIADSAPAGTAMATGIKTESPFVGCYPTKGGMPGAIEIEKDREKQPIANVLEGAERSGRSTGIVSTSNIQHATPADFSAHNPDRNNYEDLGEQQVYQGMEVVLGAGSMYLSKESRKDKEDLISEIKNKGYDYFDTLEGMKASKGDKIWGLFEDKSFPYEIERDKANKPSLAEMTDKALEVLSKNDKGFFLMVEGSEIDWAAHSNDPVALVHEIKAFDDAVKVAKDFADKNKDTVIVIAADHGTGGITFGYRNITKGYDKAPLNEFTNIISSAKVSVTKAAEEVKEDKSNIKEVMYKNFGIEDLNEEELNLVKNEKDTASAMGRIISARSHIAWTTGGHVGGDVGLYSYSTAEGAERLIGTVHNYEIGRYIEDLLDIDLDKLTEELYQPIRKGFEDKGAKVEFNAKGANDYEAIVTKGNDKIIFPVSKNYAIKNGEKVDLGGLTIYSTRSVYVPQKAFELVK</sequence>
<feature type="binding site" evidence="3">
    <location>
        <position position="148"/>
    </location>
    <ligand>
        <name>Mg(2+)</name>
        <dbReference type="ChEBI" id="CHEBI:18420"/>
    </ligand>
</feature>
<keyword evidence="8" id="KW-1185">Reference proteome</keyword>
<dbReference type="Gene3D" id="3.30.457.10">
    <property type="entry name" value="Copper amine oxidase-like, N-terminal domain"/>
    <property type="match status" value="1"/>
</dbReference>
<dbReference type="EMBL" id="MJIH01000001">
    <property type="protein sequence ID" value="OLR65200.1"/>
    <property type="molecule type" value="Genomic_DNA"/>
</dbReference>
<dbReference type="Gene3D" id="1.10.60.40">
    <property type="match status" value="1"/>
</dbReference>
<dbReference type="InterPro" id="IPR001952">
    <property type="entry name" value="Alkaline_phosphatase"/>
</dbReference>
<feature type="chain" id="PRO_5012165598" evidence="5">
    <location>
        <begin position="25"/>
        <end position="538"/>
    </location>
</feature>
<feature type="binding site" evidence="3">
    <location>
        <position position="150"/>
    </location>
    <ligand>
        <name>Mg(2+)</name>
        <dbReference type="ChEBI" id="CHEBI:18420"/>
    </ligand>
</feature>
<dbReference type="PANTHER" id="PTHR11596:SF5">
    <property type="entry name" value="ALKALINE PHOSPHATASE"/>
    <property type="match status" value="1"/>
</dbReference>
<dbReference type="Proteomes" id="UP000187166">
    <property type="component" value="Unassembled WGS sequence"/>
</dbReference>
<keyword evidence="3" id="KW-0460">Magnesium</keyword>
<keyword evidence="1" id="KW-0597">Phosphoprotein</keyword>
<feature type="binding site" evidence="3">
    <location>
        <position position="41"/>
    </location>
    <ligand>
        <name>Mg(2+)</name>
        <dbReference type="ChEBI" id="CHEBI:18420"/>
    </ligand>
</feature>
<accession>A0A1U7M0J8</accession>
<evidence type="ECO:0000256" key="4">
    <source>
        <dbReference type="RuleBase" id="RU003946"/>
    </source>
</evidence>
<dbReference type="SUPFAM" id="SSF53649">
    <property type="entry name" value="Alkaline phosphatase-like"/>
    <property type="match status" value="1"/>
</dbReference>
<dbReference type="CDD" id="cd16012">
    <property type="entry name" value="ALP"/>
    <property type="match status" value="1"/>
</dbReference>
<comment type="similarity">
    <text evidence="4">Belongs to the alkaline phosphatase family.</text>
</comment>
<name>A0A1U7M0J8_9FIRM</name>
<feature type="active site" description="Phosphoserine intermediate" evidence="2">
    <location>
        <position position="82"/>
    </location>
</feature>
<dbReference type="InterPro" id="IPR012854">
    <property type="entry name" value="Cu_amine_oxidase-like_N"/>
</dbReference>
<evidence type="ECO:0000259" key="6">
    <source>
        <dbReference type="Pfam" id="PF07833"/>
    </source>
</evidence>